<reference evidence="2" key="1">
    <citation type="submission" date="2023-07" db="EMBL/GenBank/DDBJ databases">
        <title>draft genome sequence of fig (Ficus carica).</title>
        <authorList>
            <person name="Takahashi T."/>
            <person name="Nishimura K."/>
        </authorList>
    </citation>
    <scope>NUCLEOTIDE SEQUENCE</scope>
</reference>
<feature type="region of interest" description="Disordered" evidence="1">
    <location>
        <begin position="295"/>
        <end position="382"/>
    </location>
</feature>
<dbReference type="Proteomes" id="UP001187192">
    <property type="component" value="Unassembled WGS sequence"/>
</dbReference>
<gene>
    <name evidence="2" type="ORF">TIFTF001_044580</name>
</gene>
<evidence type="ECO:0000256" key="1">
    <source>
        <dbReference type="SAM" id="MobiDB-lite"/>
    </source>
</evidence>
<dbReference type="AlphaFoldDB" id="A0AA87ZR06"/>
<comment type="caution">
    <text evidence="2">The sequence shown here is derived from an EMBL/GenBank/DDBJ whole genome shotgun (WGS) entry which is preliminary data.</text>
</comment>
<protein>
    <submittedName>
        <fullName evidence="2">Uncharacterized protein</fullName>
    </submittedName>
</protein>
<dbReference type="EMBL" id="BTGU01003383">
    <property type="protein sequence ID" value="GMN31453.1"/>
    <property type="molecule type" value="Genomic_DNA"/>
</dbReference>
<feature type="compositionally biased region" description="Acidic residues" evidence="1">
    <location>
        <begin position="312"/>
        <end position="333"/>
    </location>
</feature>
<sequence>MQVMMASELARVVPTRAKSGWTMVNNLLATDDARWKGKAWRTVKCGDQAATRFEFLCGSLQNWYQSGSLRSNFTVSLPSPPSLYTIMDPAQVVEDRRSSTSFYKSQPLLFDGTRRTVSLSVWLYDTELIFRTSHIVERLQVSLASRCLVTDARLWWMTHGERVLPDRTWAHFRALVTARYGPILEEGAGDPYRDLEIYRDMQHRRYQSFVADWRAYPQESMGHYCQRFQEAMLPHIPQDIPSPGMQALVILRNGLPPQLRQYVAEPMLGMTVGDMIADIVEAEMVAHAMQAEDVGGDHQAPVDDAGLGEPQYEAEADGQDAADDIDAPEDQPEDPPIIDISSDDDDDDMEPAPEPGDWGEDVDDLDDDPEEILFDDDDWDVDSDASSVATIEIIV</sequence>
<evidence type="ECO:0000313" key="3">
    <source>
        <dbReference type="Proteomes" id="UP001187192"/>
    </source>
</evidence>
<name>A0AA87ZR06_FICCA</name>
<keyword evidence="3" id="KW-1185">Reference proteome</keyword>
<feature type="compositionally biased region" description="Acidic residues" evidence="1">
    <location>
        <begin position="341"/>
        <end position="382"/>
    </location>
</feature>
<organism evidence="2 3">
    <name type="scientific">Ficus carica</name>
    <name type="common">Common fig</name>
    <dbReference type="NCBI Taxonomy" id="3494"/>
    <lineage>
        <taxon>Eukaryota</taxon>
        <taxon>Viridiplantae</taxon>
        <taxon>Streptophyta</taxon>
        <taxon>Embryophyta</taxon>
        <taxon>Tracheophyta</taxon>
        <taxon>Spermatophyta</taxon>
        <taxon>Magnoliopsida</taxon>
        <taxon>eudicotyledons</taxon>
        <taxon>Gunneridae</taxon>
        <taxon>Pentapetalae</taxon>
        <taxon>rosids</taxon>
        <taxon>fabids</taxon>
        <taxon>Rosales</taxon>
        <taxon>Moraceae</taxon>
        <taxon>Ficeae</taxon>
        <taxon>Ficus</taxon>
    </lineage>
</organism>
<proteinExistence type="predicted"/>
<evidence type="ECO:0000313" key="2">
    <source>
        <dbReference type="EMBL" id="GMN31453.1"/>
    </source>
</evidence>
<accession>A0AA87ZR06</accession>